<keyword evidence="2" id="KW-1185">Reference proteome</keyword>
<dbReference type="EMBL" id="JSVC01000033">
    <property type="protein sequence ID" value="KIC92650.1"/>
    <property type="molecule type" value="Genomic_DNA"/>
</dbReference>
<accession>A0A0C1IEQ8</accession>
<reference evidence="1 2" key="1">
    <citation type="submission" date="2014-11" db="EMBL/GenBank/DDBJ databases">
        <title>Genome sequence of Flavihumibacter solisilvae 3-3.</title>
        <authorList>
            <person name="Zhou G."/>
            <person name="Li M."/>
            <person name="Wang G."/>
        </authorList>
    </citation>
    <scope>NUCLEOTIDE SEQUENCE [LARGE SCALE GENOMIC DNA]</scope>
    <source>
        <strain evidence="1 2">3-3</strain>
    </source>
</reference>
<organism evidence="1 2">
    <name type="scientific">Flavihumibacter solisilvae</name>
    <dbReference type="NCBI Taxonomy" id="1349421"/>
    <lineage>
        <taxon>Bacteria</taxon>
        <taxon>Pseudomonadati</taxon>
        <taxon>Bacteroidota</taxon>
        <taxon>Chitinophagia</taxon>
        <taxon>Chitinophagales</taxon>
        <taxon>Chitinophagaceae</taxon>
        <taxon>Flavihumibacter</taxon>
    </lineage>
</organism>
<name>A0A0C1IEQ8_9BACT</name>
<evidence type="ECO:0000313" key="1">
    <source>
        <dbReference type="EMBL" id="KIC92650.1"/>
    </source>
</evidence>
<protein>
    <submittedName>
        <fullName evidence="1">Uncharacterized protein</fullName>
    </submittedName>
</protein>
<dbReference type="AlphaFoldDB" id="A0A0C1IEQ8"/>
<sequence>MVEYQVEARNEINSTTIKFYGNDDEFNSFGADLKAFPQSIDAEVNFGSSGDFLELRVFCYERTGHTAIQIKTDNLESVPYNSKAEFCLLTFPASVNNLGLLLQHWNPRLVKEVAWTAE</sequence>
<evidence type="ECO:0000313" key="2">
    <source>
        <dbReference type="Proteomes" id="UP000031408"/>
    </source>
</evidence>
<proteinExistence type="predicted"/>
<dbReference type="Proteomes" id="UP000031408">
    <property type="component" value="Unassembled WGS sequence"/>
</dbReference>
<gene>
    <name evidence="1" type="ORF">OI18_21570</name>
</gene>
<comment type="caution">
    <text evidence="1">The sequence shown here is derived from an EMBL/GenBank/DDBJ whole genome shotgun (WGS) entry which is preliminary data.</text>
</comment>